<dbReference type="SMART" id="SM00065">
    <property type="entry name" value="GAF"/>
    <property type="match status" value="1"/>
</dbReference>
<evidence type="ECO:0000313" key="3">
    <source>
        <dbReference type="Proteomes" id="UP000318431"/>
    </source>
</evidence>
<sequence>MMATGAERKRFLGRLHGLVARIAATGNPDDIMLAMSAELCDVLGADRITVYALADDGAALLSKLKTGLASFKQLKLPVTPQSIAGYVALSRRPLNLADVYDEAELKRHDSQLCFQQGVDRRTGYRTRQMLVVPVLSGGTADRRLLGVLQLINNTAANGPFAPLVAEGAAALCEAIAAIFARSPAQVAPAPSNATVVRPAAPPASDETRVAAAVLPLVERAVQGGLRELHVRTEPGPDGSLRFTVTGVLGPG</sequence>
<dbReference type="OrthoDB" id="343514at2"/>
<name>A0A562RK37_9BURK</name>
<evidence type="ECO:0000313" key="2">
    <source>
        <dbReference type="EMBL" id="TWI69409.1"/>
    </source>
</evidence>
<dbReference type="Pfam" id="PF01590">
    <property type="entry name" value="GAF"/>
    <property type="match status" value="1"/>
</dbReference>
<dbReference type="Proteomes" id="UP000318431">
    <property type="component" value="Unassembled WGS sequence"/>
</dbReference>
<dbReference type="InterPro" id="IPR029016">
    <property type="entry name" value="GAF-like_dom_sf"/>
</dbReference>
<gene>
    <name evidence="2" type="ORF">IP91_00477</name>
</gene>
<comment type="caution">
    <text evidence="2">The sequence shown here is derived from an EMBL/GenBank/DDBJ whole genome shotgun (WGS) entry which is preliminary data.</text>
</comment>
<dbReference type="RefSeq" id="WP_145647174.1">
    <property type="nucleotide sequence ID" value="NZ_VLLB01000001.1"/>
</dbReference>
<dbReference type="Gene3D" id="3.30.450.40">
    <property type="match status" value="1"/>
</dbReference>
<dbReference type="SUPFAM" id="SSF55781">
    <property type="entry name" value="GAF domain-like"/>
    <property type="match status" value="1"/>
</dbReference>
<accession>A0A562RK37</accession>
<keyword evidence="3" id="KW-1185">Reference proteome</keyword>
<feature type="domain" description="GAF" evidence="1">
    <location>
        <begin position="27"/>
        <end position="187"/>
    </location>
</feature>
<dbReference type="EMBL" id="VLLB01000001">
    <property type="protein sequence ID" value="TWI69409.1"/>
    <property type="molecule type" value="Genomic_DNA"/>
</dbReference>
<reference evidence="2 3" key="1">
    <citation type="journal article" date="2015" name="Stand. Genomic Sci.">
        <title>Genomic Encyclopedia of Bacterial and Archaeal Type Strains, Phase III: the genomes of soil and plant-associated and newly described type strains.</title>
        <authorList>
            <person name="Whitman W.B."/>
            <person name="Woyke T."/>
            <person name="Klenk H.P."/>
            <person name="Zhou Y."/>
            <person name="Lilburn T.G."/>
            <person name="Beck B.J."/>
            <person name="De Vos P."/>
            <person name="Vandamme P."/>
            <person name="Eisen J.A."/>
            <person name="Garrity G."/>
            <person name="Hugenholtz P."/>
            <person name="Kyrpides N.C."/>
        </authorList>
    </citation>
    <scope>NUCLEOTIDE SEQUENCE [LARGE SCALE GENOMIC DNA]</scope>
    <source>
        <strain evidence="2 3">CGMCC 1.10822</strain>
    </source>
</reference>
<proteinExistence type="predicted"/>
<dbReference type="AlphaFoldDB" id="A0A562RK37"/>
<protein>
    <submittedName>
        <fullName evidence="2">GAF domain-containing protein</fullName>
    </submittedName>
</protein>
<evidence type="ECO:0000259" key="1">
    <source>
        <dbReference type="SMART" id="SM00065"/>
    </source>
</evidence>
<organism evidence="2 3">
    <name type="scientific">Pseudoduganella lurida</name>
    <dbReference type="NCBI Taxonomy" id="1036180"/>
    <lineage>
        <taxon>Bacteria</taxon>
        <taxon>Pseudomonadati</taxon>
        <taxon>Pseudomonadota</taxon>
        <taxon>Betaproteobacteria</taxon>
        <taxon>Burkholderiales</taxon>
        <taxon>Oxalobacteraceae</taxon>
        <taxon>Telluria group</taxon>
        <taxon>Pseudoduganella</taxon>
    </lineage>
</organism>
<dbReference type="InterPro" id="IPR003018">
    <property type="entry name" value="GAF"/>
</dbReference>